<keyword evidence="5 7" id="KW-0573">Peptidoglycan synthesis</keyword>
<dbReference type="GO" id="GO:0008360">
    <property type="term" value="P:regulation of cell shape"/>
    <property type="evidence" value="ECO:0007669"/>
    <property type="project" value="UniProtKB-UniRule"/>
</dbReference>
<evidence type="ECO:0000256" key="4">
    <source>
        <dbReference type="ARBA" id="ARBA00022960"/>
    </source>
</evidence>
<dbReference type="Pfam" id="PF03734">
    <property type="entry name" value="YkuD"/>
    <property type="match status" value="1"/>
</dbReference>
<comment type="pathway">
    <text evidence="1 7">Cell wall biogenesis; peptidoglycan biosynthesis.</text>
</comment>
<dbReference type="PANTHER" id="PTHR38589">
    <property type="entry name" value="BLR0621 PROTEIN"/>
    <property type="match status" value="1"/>
</dbReference>
<evidence type="ECO:0000256" key="6">
    <source>
        <dbReference type="ARBA" id="ARBA00023316"/>
    </source>
</evidence>
<keyword evidence="3" id="KW-0808">Transferase</keyword>
<reference evidence="9 10" key="1">
    <citation type="submission" date="2019-12" db="EMBL/GenBank/DDBJ databases">
        <title>Complete genome sequence of Algicella marina strain 9Alg 56(T) isolated from the red alga Tichocarpus crinitus.</title>
        <authorList>
            <person name="Kim S.-G."/>
            <person name="Nedashkovskaya O.I."/>
        </authorList>
    </citation>
    <scope>NUCLEOTIDE SEQUENCE [LARGE SCALE GENOMIC DNA]</scope>
    <source>
        <strain evidence="9 10">9Alg 56</strain>
    </source>
</reference>
<evidence type="ECO:0000256" key="5">
    <source>
        <dbReference type="ARBA" id="ARBA00022984"/>
    </source>
</evidence>
<dbReference type="GO" id="GO:0004180">
    <property type="term" value="F:carboxypeptidase activity"/>
    <property type="evidence" value="ECO:0007669"/>
    <property type="project" value="UniProtKB-ARBA"/>
</dbReference>
<organism evidence="9 10">
    <name type="scientific">Algicella marina</name>
    <dbReference type="NCBI Taxonomy" id="2683284"/>
    <lineage>
        <taxon>Bacteria</taxon>
        <taxon>Pseudomonadati</taxon>
        <taxon>Pseudomonadota</taxon>
        <taxon>Alphaproteobacteria</taxon>
        <taxon>Rhodobacterales</taxon>
        <taxon>Paracoccaceae</taxon>
        <taxon>Algicella</taxon>
    </lineage>
</organism>
<comment type="similarity">
    <text evidence="2">Belongs to the YkuD family.</text>
</comment>
<dbReference type="InterPro" id="IPR005490">
    <property type="entry name" value="LD_TPept_cat_dom"/>
</dbReference>
<keyword evidence="6 7" id="KW-0961">Cell wall biogenesis/degradation</keyword>
<feature type="domain" description="L,D-TPase catalytic" evidence="8">
    <location>
        <begin position="1"/>
        <end position="166"/>
    </location>
</feature>
<dbReference type="Proteomes" id="UP000464495">
    <property type="component" value="Chromosome"/>
</dbReference>
<dbReference type="RefSeq" id="WP_284154760.1">
    <property type="nucleotide sequence ID" value="NZ_CP046620.1"/>
</dbReference>
<dbReference type="GO" id="GO:0009252">
    <property type="term" value="P:peptidoglycan biosynthetic process"/>
    <property type="evidence" value="ECO:0007669"/>
    <property type="project" value="UniProtKB-UniPathway"/>
</dbReference>
<evidence type="ECO:0000259" key="8">
    <source>
        <dbReference type="PROSITE" id="PS52029"/>
    </source>
</evidence>
<keyword evidence="10" id="KW-1185">Reference proteome</keyword>
<dbReference type="SUPFAM" id="SSF141523">
    <property type="entry name" value="L,D-transpeptidase catalytic domain-like"/>
    <property type="match status" value="1"/>
</dbReference>
<evidence type="ECO:0000313" key="10">
    <source>
        <dbReference type="Proteomes" id="UP000464495"/>
    </source>
</evidence>
<dbReference type="PANTHER" id="PTHR38589:SF1">
    <property type="entry name" value="BLR0621 PROTEIN"/>
    <property type="match status" value="1"/>
</dbReference>
<evidence type="ECO:0000256" key="3">
    <source>
        <dbReference type="ARBA" id="ARBA00022679"/>
    </source>
</evidence>
<dbReference type="EMBL" id="CP046620">
    <property type="protein sequence ID" value="QHQ36378.1"/>
    <property type="molecule type" value="Genomic_DNA"/>
</dbReference>
<dbReference type="GO" id="GO:0071555">
    <property type="term" value="P:cell wall organization"/>
    <property type="evidence" value="ECO:0007669"/>
    <property type="project" value="UniProtKB-UniRule"/>
</dbReference>
<proteinExistence type="inferred from homology"/>
<dbReference type="KEGG" id="amaq:GO499_14925"/>
<gene>
    <name evidence="9" type="ORF">GO499_14925</name>
</gene>
<dbReference type="UniPathway" id="UPA00219"/>
<dbReference type="GO" id="GO:0016740">
    <property type="term" value="F:transferase activity"/>
    <property type="evidence" value="ECO:0007669"/>
    <property type="project" value="UniProtKB-KW"/>
</dbReference>
<feature type="active site" description="Nucleophile" evidence="7">
    <location>
        <position position="142"/>
    </location>
</feature>
<dbReference type="InterPro" id="IPR038063">
    <property type="entry name" value="Transpep_catalytic_dom"/>
</dbReference>
<dbReference type="AlphaFoldDB" id="A0A6P1T0W3"/>
<name>A0A6P1T0W3_9RHOB</name>
<accession>A0A6P1T0W3</accession>
<protein>
    <submittedName>
        <fullName evidence="9">L,D-transpeptidase family protein</fullName>
    </submittedName>
</protein>
<feature type="active site" description="Proton donor/acceptor" evidence="7">
    <location>
        <position position="130"/>
    </location>
</feature>
<sequence length="166" mass="18777">MTPADLVVGRWGARFMGRSLPCAIGKGGVVSAKREGDGGSPRGCHRVVGGMYRADRLTRAEMPGWLRPIGPQDCWSDDVRDDAYNHLVRWPRGFSCERLARADPLYDLVLMTDYNWPEAKKGAGSAIFLHVWRKARHPTEGCVAFRLADLLWIVRRWQSDSRVIIR</sequence>
<evidence type="ECO:0000313" key="9">
    <source>
        <dbReference type="EMBL" id="QHQ36378.1"/>
    </source>
</evidence>
<evidence type="ECO:0000256" key="7">
    <source>
        <dbReference type="PROSITE-ProRule" id="PRU01373"/>
    </source>
</evidence>
<evidence type="ECO:0000256" key="2">
    <source>
        <dbReference type="ARBA" id="ARBA00005992"/>
    </source>
</evidence>
<evidence type="ECO:0000256" key="1">
    <source>
        <dbReference type="ARBA" id="ARBA00004752"/>
    </source>
</evidence>
<dbReference type="PROSITE" id="PS52029">
    <property type="entry name" value="LD_TPASE"/>
    <property type="match status" value="1"/>
</dbReference>
<keyword evidence="4 7" id="KW-0133">Cell shape</keyword>